<gene>
    <name evidence="2" type="ORF">STAS_04923</name>
</gene>
<accession>A0A5A7P8C5</accession>
<protein>
    <recommendedName>
        <fullName evidence="1">VAN3-binding protein-like auxin canalisation domain-containing protein</fullName>
    </recommendedName>
</protein>
<feature type="domain" description="VAN3-binding protein-like auxin canalisation" evidence="1">
    <location>
        <begin position="33"/>
        <end position="70"/>
    </location>
</feature>
<dbReference type="Pfam" id="PF05703">
    <property type="entry name" value="Auxin_canalis"/>
    <property type="match status" value="1"/>
</dbReference>
<dbReference type="Proteomes" id="UP000325081">
    <property type="component" value="Unassembled WGS sequence"/>
</dbReference>
<comment type="caution">
    <text evidence="2">The sequence shown here is derived from an EMBL/GenBank/DDBJ whole genome shotgun (WGS) entry which is preliminary data.</text>
</comment>
<keyword evidence="3" id="KW-1185">Reference proteome</keyword>
<evidence type="ECO:0000313" key="2">
    <source>
        <dbReference type="EMBL" id="GER29085.1"/>
    </source>
</evidence>
<dbReference type="EMBL" id="BKCP01003335">
    <property type="protein sequence ID" value="GER29085.1"/>
    <property type="molecule type" value="Genomic_DNA"/>
</dbReference>
<evidence type="ECO:0000259" key="1">
    <source>
        <dbReference type="Pfam" id="PF05703"/>
    </source>
</evidence>
<organism evidence="2 3">
    <name type="scientific">Striga asiatica</name>
    <name type="common">Asiatic witchweed</name>
    <name type="synonym">Buchnera asiatica</name>
    <dbReference type="NCBI Taxonomy" id="4170"/>
    <lineage>
        <taxon>Eukaryota</taxon>
        <taxon>Viridiplantae</taxon>
        <taxon>Streptophyta</taxon>
        <taxon>Embryophyta</taxon>
        <taxon>Tracheophyta</taxon>
        <taxon>Spermatophyta</taxon>
        <taxon>Magnoliopsida</taxon>
        <taxon>eudicotyledons</taxon>
        <taxon>Gunneridae</taxon>
        <taxon>Pentapetalae</taxon>
        <taxon>asterids</taxon>
        <taxon>lamiids</taxon>
        <taxon>Lamiales</taxon>
        <taxon>Orobanchaceae</taxon>
        <taxon>Buchnereae</taxon>
        <taxon>Striga</taxon>
    </lineage>
</organism>
<name>A0A5A7P8C5_STRAF</name>
<sequence length="119" mass="12714">MSRIENISGYASAHNGLRHQWGCCPASNLKSRELAKAMGATREQVSNIIGSIVGGTSVGKIVSLTAADATWREGHGSRLDGSMSVLPFKDSNEVEFDFQKCMSVLARGVELLIETGNCV</sequence>
<reference evidence="3" key="1">
    <citation type="journal article" date="2019" name="Curr. Biol.">
        <title>Genome Sequence of Striga asiatica Provides Insight into the Evolution of Plant Parasitism.</title>
        <authorList>
            <person name="Yoshida S."/>
            <person name="Kim S."/>
            <person name="Wafula E.K."/>
            <person name="Tanskanen J."/>
            <person name="Kim Y.M."/>
            <person name="Honaas L."/>
            <person name="Yang Z."/>
            <person name="Spallek T."/>
            <person name="Conn C.E."/>
            <person name="Ichihashi Y."/>
            <person name="Cheong K."/>
            <person name="Cui S."/>
            <person name="Der J.P."/>
            <person name="Gundlach H."/>
            <person name="Jiao Y."/>
            <person name="Hori C."/>
            <person name="Ishida J.K."/>
            <person name="Kasahara H."/>
            <person name="Kiba T."/>
            <person name="Kim M.S."/>
            <person name="Koo N."/>
            <person name="Laohavisit A."/>
            <person name="Lee Y.H."/>
            <person name="Lumba S."/>
            <person name="McCourt P."/>
            <person name="Mortimer J.C."/>
            <person name="Mutuku J.M."/>
            <person name="Nomura T."/>
            <person name="Sasaki-Sekimoto Y."/>
            <person name="Seto Y."/>
            <person name="Wang Y."/>
            <person name="Wakatake T."/>
            <person name="Sakakibara H."/>
            <person name="Demura T."/>
            <person name="Yamaguchi S."/>
            <person name="Yoneyama K."/>
            <person name="Manabe R.I."/>
            <person name="Nelson D.C."/>
            <person name="Schulman A.H."/>
            <person name="Timko M.P."/>
            <person name="dePamphilis C.W."/>
            <person name="Choi D."/>
            <person name="Shirasu K."/>
        </authorList>
    </citation>
    <scope>NUCLEOTIDE SEQUENCE [LARGE SCALE GENOMIC DNA]</scope>
    <source>
        <strain evidence="3">cv. UVA1</strain>
    </source>
</reference>
<proteinExistence type="predicted"/>
<dbReference type="InterPro" id="IPR008546">
    <property type="entry name" value="VAN3-bd-like_auxin_canal"/>
</dbReference>
<evidence type="ECO:0000313" key="3">
    <source>
        <dbReference type="Proteomes" id="UP000325081"/>
    </source>
</evidence>
<dbReference type="AlphaFoldDB" id="A0A5A7P8C5"/>